<accession>A0A502IDD9</accession>
<proteinExistence type="predicted"/>
<evidence type="ECO:0000313" key="1">
    <source>
        <dbReference type="EMBL" id="QDX91879.1"/>
    </source>
</evidence>
<gene>
    <name evidence="1" type="ORF">EEL30_05570</name>
</gene>
<organism evidence="1 2">
    <name type="scientific">Brevibacillus laterosporus</name>
    <name type="common">Bacillus laterosporus</name>
    <dbReference type="NCBI Taxonomy" id="1465"/>
    <lineage>
        <taxon>Bacteria</taxon>
        <taxon>Bacillati</taxon>
        <taxon>Bacillota</taxon>
        <taxon>Bacilli</taxon>
        <taxon>Bacillales</taxon>
        <taxon>Paenibacillaceae</taxon>
        <taxon>Brevibacillus</taxon>
    </lineage>
</organism>
<dbReference type="AlphaFoldDB" id="A0A502IDD9"/>
<reference evidence="1 2" key="1">
    <citation type="submission" date="2018-11" db="EMBL/GenBank/DDBJ databases">
        <title>Phylogenetic determinants of toxin gene distribution in genomes of Brevibacillus laterosporus.</title>
        <authorList>
            <person name="Glare T.R."/>
            <person name="Durrant A."/>
            <person name="Berry C."/>
            <person name="Palma L."/>
            <person name="Ormskirk M."/>
            <person name="Cox M.O."/>
        </authorList>
    </citation>
    <scope>NUCLEOTIDE SEQUENCE [LARGE SCALE GENOMIC DNA]</scope>
    <source>
        <strain evidence="1 2">1821L</strain>
    </source>
</reference>
<protein>
    <submittedName>
        <fullName evidence="1">Uncharacterized protein</fullName>
    </submittedName>
</protein>
<name>A0A502IDD9_BRELA</name>
<dbReference type="Proteomes" id="UP000319432">
    <property type="component" value="Chromosome"/>
</dbReference>
<sequence>MFKIGIAFLFGAFTHLFLTLVYAEYMSLEMFKIIGSKSAYDLNSSFYSLFYWELAISAAIILLSFFIKKEPK</sequence>
<dbReference type="EMBL" id="CP033464">
    <property type="protein sequence ID" value="QDX91879.1"/>
    <property type="molecule type" value="Genomic_DNA"/>
</dbReference>
<dbReference type="OrthoDB" id="2688355at2"/>
<keyword evidence="2" id="KW-1185">Reference proteome</keyword>
<evidence type="ECO:0000313" key="2">
    <source>
        <dbReference type="Proteomes" id="UP000319432"/>
    </source>
</evidence>